<keyword evidence="15" id="KW-1185">Reference proteome</keyword>
<dbReference type="PANTHER" id="PTHR34182:SF1">
    <property type="entry name" value="PROTEIN-EXPORT MEMBRANE PROTEIN SECG"/>
    <property type="match status" value="1"/>
</dbReference>
<evidence type="ECO:0000256" key="2">
    <source>
        <dbReference type="ARBA" id="ARBA00008445"/>
    </source>
</evidence>
<keyword evidence="5 12" id="KW-1003">Cell membrane</keyword>
<gene>
    <name evidence="14" type="primary">secG</name>
    <name evidence="14" type="ORF">LJ725_01085</name>
</gene>
<evidence type="ECO:0000256" key="13">
    <source>
        <dbReference type="SAM" id="MobiDB-lite"/>
    </source>
</evidence>
<evidence type="ECO:0000313" key="15">
    <source>
        <dbReference type="Proteomes" id="UP001198862"/>
    </source>
</evidence>
<evidence type="ECO:0000256" key="12">
    <source>
        <dbReference type="RuleBase" id="RU365087"/>
    </source>
</evidence>
<comment type="similarity">
    <text evidence="2 12">Belongs to the SecG family.</text>
</comment>
<evidence type="ECO:0000256" key="8">
    <source>
        <dbReference type="ARBA" id="ARBA00022989"/>
    </source>
</evidence>
<name>A0ABS8KP55_9HYPH</name>
<comment type="caution">
    <text evidence="14">The sequence shown here is derived from an EMBL/GenBank/DDBJ whole genome shotgun (WGS) entry which is preliminary data.</text>
</comment>
<feature type="transmembrane region" description="Helical" evidence="12">
    <location>
        <begin position="12"/>
        <end position="32"/>
    </location>
</feature>
<dbReference type="PANTHER" id="PTHR34182">
    <property type="entry name" value="PROTEIN-EXPORT MEMBRANE PROTEIN SECG"/>
    <property type="match status" value="1"/>
</dbReference>
<dbReference type="NCBIfam" id="TIGR00810">
    <property type="entry name" value="secG"/>
    <property type="match status" value="1"/>
</dbReference>
<dbReference type="PRINTS" id="PR01651">
    <property type="entry name" value="SECGEXPORT"/>
</dbReference>
<evidence type="ECO:0000313" key="14">
    <source>
        <dbReference type="EMBL" id="MCC8427542.1"/>
    </source>
</evidence>
<evidence type="ECO:0000256" key="3">
    <source>
        <dbReference type="ARBA" id="ARBA00017876"/>
    </source>
</evidence>
<feature type="transmembrane region" description="Helical" evidence="12">
    <location>
        <begin position="58"/>
        <end position="79"/>
    </location>
</feature>
<evidence type="ECO:0000256" key="9">
    <source>
        <dbReference type="ARBA" id="ARBA00023010"/>
    </source>
</evidence>
<evidence type="ECO:0000256" key="11">
    <source>
        <dbReference type="ARBA" id="ARBA00025182"/>
    </source>
</evidence>
<comment type="function">
    <text evidence="11 12">Involved in protein export. Participates in an early event of protein translocation.</text>
</comment>
<keyword evidence="10 12" id="KW-0472">Membrane</keyword>
<evidence type="ECO:0000256" key="1">
    <source>
        <dbReference type="ARBA" id="ARBA00004651"/>
    </source>
</evidence>
<sequence>MDAVRHFLHEWRLVLLVIHVGVTAAMIVVILLQRSEGGGLGMGGRSDALFSVRGQANILSRMTAIFATIFFVLSLIMAWSMTDPVRATRSIMDRAPVGQGAPAAPGGMAPAPTAPAAPAQPAAPTR</sequence>
<accession>A0ABS8KP55</accession>
<protein>
    <recommendedName>
        <fullName evidence="3 12">Protein-export membrane protein SecG</fullName>
    </recommendedName>
</protein>
<feature type="region of interest" description="Disordered" evidence="13">
    <location>
        <begin position="96"/>
        <end position="126"/>
    </location>
</feature>
<dbReference type="InterPro" id="IPR004692">
    <property type="entry name" value="SecG"/>
</dbReference>
<dbReference type="RefSeq" id="WP_230548769.1">
    <property type="nucleotide sequence ID" value="NZ_JAJISD010000001.1"/>
</dbReference>
<proteinExistence type="inferred from homology"/>
<keyword evidence="7 12" id="KW-0653">Protein transport</keyword>
<comment type="subcellular location">
    <subcellularLocation>
        <location evidence="1 12">Cell membrane</location>
        <topology evidence="1 12">Multi-pass membrane protein</topology>
    </subcellularLocation>
</comment>
<evidence type="ECO:0000256" key="4">
    <source>
        <dbReference type="ARBA" id="ARBA00022448"/>
    </source>
</evidence>
<dbReference type="Pfam" id="PF03840">
    <property type="entry name" value="SecG"/>
    <property type="match status" value="1"/>
</dbReference>
<evidence type="ECO:0000256" key="7">
    <source>
        <dbReference type="ARBA" id="ARBA00022927"/>
    </source>
</evidence>
<keyword evidence="8 12" id="KW-1133">Transmembrane helix</keyword>
<reference evidence="14 15" key="1">
    <citation type="submission" date="2021-11" db="EMBL/GenBank/DDBJ databases">
        <authorList>
            <person name="Lee D.-H."/>
            <person name="Kim S.-B."/>
        </authorList>
    </citation>
    <scope>NUCLEOTIDE SEQUENCE [LARGE SCALE GENOMIC DNA]</scope>
    <source>
        <strain evidence="14 15">KCTC 52223</strain>
    </source>
</reference>
<organism evidence="14 15">
    <name type="scientific">Reyranella aquatilis</name>
    <dbReference type="NCBI Taxonomy" id="2035356"/>
    <lineage>
        <taxon>Bacteria</taxon>
        <taxon>Pseudomonadati</taxon>
        <taxon>Pseudomonadota</taxon>
        <taxon>Alphaproteobacteria</taxon>
        <taxon>Hyphomicrobiales</taxon>
        <taxon>Reyranellaceae</taxon>
        <taxon>Reyranella</taxon>
    </lineage>
</organism>
<evidence type="ECO:0000256" key="5">
    <source>
        <dbReference type="ARBA" id="ARBA00022475"/>
    </source>
</evidence>
<dbReference type="Proteomes" id="UP001198862">
    <property type="component" value="Unassembled WGS sequence"/>
</dbReference>
<keyword evidence="9 12" id="KW-0811">Translocation</keyword>
<evidence type="ECO:0000256" key="10">
    <source>
        <dbReference type="ARBA" id="ARBA00023136"/>
    </source>
</evidence>
<keyword evidence="4 12" id="KW-0813">Transport</keyword>
<keyword evidence="6 12" id="KW-0812">Transmembrane</keyword>
<dbReference type="EMBL" id="JAJISD010000001">
    <property type="protein sequence ID" value="MCC8427542.1"/>
    <property type="molecule type" value="Genomic_DNA"/>
</dbReference>
<evidence type="ECO:0000256" key="6">
    <source>
        <dbReference type="ARBA" id="ARBA00022692"/>
    </source>
</evidence>